<dbReference type="Proteomes" id="UP000267535">
    <property type="component" value="Unassembled WGS sequence"/>
</dbReference>
<dbReference type="AlphaFoldDB" id="A0A3P1SI55"/>
<dbReference type="RefSeq" id="WP_124927887.1">
    <property type="nucleotide sequence ID" value="NZ_BMOH01000010.1"/>
</dbReference>
<evidence type="ECO:0000256" key="6">
    <source>
        <dbReference type="ARBA" id="ARBA00023014"/>
    </source>
</evidence>
<dbReference type="SUPFAM" id="SSF54862">
    <property type="entry name" value="4Fe-4S ferredoxins"/>
    <property type="match status" value="1"/>
</dbReference>
<reference evidence="10 11" key="1">
    <citation type="submission" date="2018-11" db="EMBL/GenBank/DDBJ databases">
        <title>The draft genome sequence of Amphritea balenae JAMM 1525T.</title>
        <authorList>
            <person name="Fang Z."/>
            <person name="Zhang Y."/>
            <person name="Han X."/>
        </authorList>
    </citation>
    <scope>NUCLEOTIDE SEQUENCE [LARGE SCALE GENOMIC DNA]</scope>
    <source>
        <strain evidence="10 11">JAMM 1525</strain>
    </source>
</reference>
<comment type="caution">
    <text evidence="10">The sequence shown here is derived from an EMBL/GenBank/DDBJ whole genome shotgun (WGS) entry which is preliminary data.</text>
</comment>
<dbReference type="InterPro" id="IPR051684">
    <property type="entry name" value="Electron_Trans/Redox"/>
</dbReference>
<keyword evidence="3" id="KW-0479">Metal-binding</keyword>
<dbReference type="Pfam" id="PF12801">
    <property type="entry name" value="Fer4_5"/>
    <property type="match status" value="1"/>
</dbReference>
<dbReference type="GO" id="GO:0005886">
    <property type="term" value="C:plasma membrane"/>
    <property type="evidence" value="ECO:0007669"/>
    <property type="project" value="TreeGrafter"/>
</dbReference>
<proteinExistence type="predicted"/>
<keyword evidence="6" id="KW-0411">Iron-sulfur</keyword>
<keyword evidence="1" id="KW-0813">Transport</keyword>
<evidence type="ECO:0000256" key="5">
    <source>
        <dbReference type="ARBA" id="ARBA00023004"/>
    </source>
</evidence>
<dbReference type="InterPro" id="IPR017896">
    <property type="entry name" value="4Fe4S_Fe-S-bd"/>
</dbReference>
<feature type="transmembrane region" description="Helical" evidence="8">
    <location>
        <begin position="65"/>
        <end position="85"/>
    </location>
</feature>
<feature type="transmembrane region" description="Helical" evidence="8">
    <location>
        <begin position="131"/>
        <end position="153"/>
    </location>
</feature>
<dbReference type="OrthoDB" id="9806398at2"/>
<dbReference type="PANTHER" id="PTHR30176:SF3">
    <property type="entry name" value="FERREDOXIN-TYPE PROTEIN NAPH"/>
    <property type="match status" value="1"/>
</dbReference>
<dbReference type="EMBL" id="RQXV01000015">
    <property type="protein sequence ID" value="RRC96963.1"/>
    <property type="molecule type" value="Genomic_DNA"/>
</dbReference>
<keyword evidence="4" id="KW-0249">Electron transport</keyword>
<keyword evidence="11" id="KW-1185">Reference proteome</keyword>
<evidence type="ECO:0000313" key="11">
    <source>
        <dbReference type="Proteomes" id="UP000267535"/>
    </source>
</evidence>
<evidence type="ECO:0000256" key="7">
    <source>
        <dbReference type="SAM" id="MobiDB-lite"/>
    </source>
</evidence>
<evidence type="ECO:0000256" key="1">
    <source>
        <dbReference type="ARBA" id="ARBA00022448"/>
    </source>
</evidence>
<keyword evidence="2" id="KW-0004">4Fe-4S</keyword>
<feature type="compositionally biased region" description="Basic and acidic residues" evidence="7">
    <location>
        <begin position="284"/>
        <end position="293"/>
    </location>
</feature>
<gene>
    <name evidence="10" type="ORF">EHS89_19695</name>
</gene>
<evidence type="ECO:0000313" key="10">
    <source>
        <dbReference type="EMBL" id="RRC96963.1"/>
    </source>
</evidence>
<organism evidence="10 11">
    <name type="scientific">Amphritea balenae</name>
    <dbReference type="NCBI Taxonomy" id="452629"/>
    <lineage>
        <taxon>Bacteria</taxon>
        <taxon>Pseudomonadati</taxon>
        <taxon>Pseudomonadota</taxon>
        <taxon>Gammaproteobacteria</taxon>
        <taxon>Oceanospirillales</taxon>
        <taxon>Oceanospirillaceae</taxon>
        <taxon>Amphritea</taxon>
    </lineage>
</organism>
<dbReference type="GO" id="GO:0046872">
    <property type="term" value="F:metal ion binding"/>
    <property type="evidence" value="ECO:0007669"/>
    <property type="project" value="UniProtKB-KW"/>
</dbReference>
<keyword evidence="5" id="KW-0408">Iron</keyword>
<keyword evidence="8" id="KW-0472">Membrane</keyword>
<dbReference type="PANTHER" id="PTHR30176">
    <property type="entry name" value="FERREDOXIN-TYPE PROTEIN NAPH"/>
    <property type="match status" value="1"/>
</dbReference>
<keyword evidence="8" id="KW-0812">Transmembrane</keyword>
<evidence type="ECO:0000256" key="2">
    <source>
        <dbReference type="ARBA" id="ARBA00022485"/>
    </source>
</evidence>
<dbReference type="GO" id="GO:0051539">
    <property type="term" value="F:4 iron, 4 sulfur cluster binding"/>
    <property type="evidence" value="ECO:0007669"/>
    <property type="project" value="UniProtKB-KW"/>
</dbReference>
<feature type="transmembrane region" description="Helical" evidence="8">
    <location>
        <begin position="173"/>
        <end position="190"/>
    </location>
</feature>
<evidence type="ECO:0000256" key="3">
    <source>
        <dbReference type="ARBA" id="ARBA00022723"/>
    </source>
</evidence>
<name>A0A3P1SI55_9GAMM</name>
<evidence type="ECO:0000259" key="9">
    <source>
        <dbReference type="Pfam" id="PF12801"/>
    </source>
</evidence>
<evidence type="ECO:0000256" key="8">
    <source>
        <dbReference type="SAM" id="Phobius"/>
    </source>
</evidence>
<sequence length="307" mass="34488">MLQPQQLYRNLSRTAFFILFLLAPISDLFRYDLTLGHFILFGQPLGLGIDQAVAGVTGTDAALQVLLRVLLPIVVIVATGIWIAAKYGRLYCGWLCPHFSVVELINGQMQKLLGRPTIWEKGSKPHSTPAWLMLVFSSSLMALVWSIGLLGYLVPPIELYNDLLNWQLSGGRVIFICAATLIFLADFLFARHLFCKFGCALGVFQSLLWMMNPKALMVSFDSKRADLCKDCNKACDTACPMRLPARSIKRRKFTCTQCSECIHACNEVQKDNPDGGLLHWTPGDQRRDAESDRMIPTLNIESRKEEE</sequence>
<accession>A0A3P1SI55</accession>
<evidence type="ECO:0000256" key="4">
    <source>
        <dbReference type="ARBA" id="ARBA00022982"/>
    </source>
</evidence>
<feature type="domain" description="4Fe-4S ferredoxin-type" evidence="9">
    <location>
        <begin position="71"/>
        <end position="116"/>
    </location>
</feature>
<feature type="region of interest" description="Disordered" evidence="7">
    <location>
        <begin position="276"/>
        <end position="307"/>
    </location>
</feature>
<keyword evidence="8" id="KW-1133">Transmembrane helix</keyword>
<protein>
    <submittedName>
        <fullName evidence="10">4Fe-4S binding protein</fullName>
    </submittedName>
</protein>